<dbReference type="NCBIfam" id="TIGR00220">
    <property type="entry name" value="mscL"/>
    <property type="match status" value="1"/>
</dbReference>
<keyword evidence="12" id="KW-1185">Reference proteome</keyword>
<dbReference type="PANTHER" id="PTHR30266">
    <property type="entry name" value="MECHANOSENSITIVE CHANNEL MSCL"/>
    <property type="match status" value="1"/>
</dbReference>
<comment type="similarity">
    <text evidence="2 10">Belongs to the MscL family.</text>
</comment>
<dbReference type="InterPro" id="IPR019823">
    <property type="entry name" value="Mechanosensitive_channel_CS"/>
</dbReference>
<evidence type="ECO:0000256" key="10">
    <source>
        <dbReference type="HAMAP-Rule" id="MF_00115"/>
    </source>
</evidence>
<comment type="function">
    <text evidence="10">Channel that opens in response to stretch forces in the membrane lipid bilayer. May participate in the regulation of osmotic pressure changes within the cell.</text>
</comment>
<evidence type="ECO:0000256" key="2">
    <source>
        <dbReference type="ARBA" id="ARBA00007254"/>
    </source>
</evidence>
<comment type="caution">
    <text evidence="11">The sequence shown here is derived from an EMBL/GenBank/DDBJ whole genome shotgun (WGS) entry which is preliminary data.</text>
</comment>
<evidence type="ECO:0000256" key="5">
    <source>
        <dbReference type="ARBA" id="ARBA00022692"/>
    </source>
</evidence>
<evidence type="ECO:0000256" key="6">
    <source>
        <dbReference type="ARBA" id="ARBA00022989"/>
    </source>
</evidence>
<feature type="transmembrane region" description="Helical" evidence="10">
    <location>
        <begin position="75"/>
        <end position="97"/>
    </location>
</feature>
<organism evidence="11 12">
    <name type="scientific">Lusitaniella coriacea LEGE 07157</name>
    <dbReference type="NCBI Taxonomy" id="945747"/>
    <lineage>
        <taxon>Bacteria</taxon>
        <taxon>Bacillati</taxon>
        <taxon>Cyanobacteriota</taxon>
        <taxon>Cyanophyceae</taxon>
        <taxon>Spirulinales</taxon>
        <taxon>Lusitaniellaceae</taxon>
        <taxon>Lusitaniella</taxon>
    </lineage>
</organism>
<proteinExistence type="inferred from homology"/>
<dbReference type="EMBL" id="JADEWZ010000067">
    <property type="protein sequence ID" value="MBE9118900.1"/>
    <property type="molecule type" value="Genomic_DNA"/>
</dbReference>
<dbReference type="GO" id="GO:0005886">
    <property type="term" value="C:plasma membrane"/>
    <property type="evidence" value="ECO:0007669"/>
    <property type="project" value="UniProtKB-SubCell"/>
</dbReference>
<dbReference type="HAMAP" id="MF_00115">
    <property type="entry name" value="MscL"/>
    <property type="match status" value="1"/>
</dbReference>
<dbReference type="Proteomes" id="UP000654482">
    <property type="component" value="Unassembled WGS sequence"/>
</dbReference>
<protein>
    <recommendedName>
        <fullName evidence="10">Large-conductance mechanosensitive channel</fullName>
    </recommendedName>
</protein>
<feature type="transmembrane region" description="Helical" evidence="10">
    <location>
        <begin position="25"/>
        <end position="46"/>
    </location>
</feature>
<comment type="subcellular location">
    <subcellularLocation>
        <location evidence="1 10">Cell membrane</location>
        <topology evidence="1 10">Multi-pass membrane protein</topology>
    </subcellularLocation>
</comment>
<dbReference type="InterPro" id="IPR001185">
    <property type="entry name" value="MS_channel"/>
</dbReference>
<dbReference type="SUPFAM" id="SSF81330">
    <property type="entry name" value="Gated mechanosensitive channel"/>
    <property type="match status" value="1"/>
</dbReference>
<dbReference type="PRINTS" id="PR01264">
    <property type="entry name" value="MECHCHANNEL"/>
</dbReference>
<keyword evidence="3 10" id="KW-0813">Transport</keyword>
<dbReference type="RefSeq" id="WP_194031996.1">
    <property type="nucleotide sequence ID" value="NZ_JADEWZ010000067.1"/>
</dbReference>
<keyword evidence="5 10" id="KW-0812">Transmembrane</keyword>
<keyword evidence="4 10" id="KW-1003">Cell membrane</keyword>
<dbReference type="Gene3D" id="1.10.1200.120">
    <property type="entry name" value="Large-conductance mechanosensitive channel, MscL, domain 1"/>
    <property type="match status" value="1"/>
</dbReference>
<dbReference type="InterPro" id="IPR036019">
    <property type="entry name" value="MscL_channel"/>
</dbReference>
<evidence type="ECO:0000256" key="4">
    <source>
        <dbReference type="ARBA" id="ARBA00022475"/>
    </source>
</evidence>
<evidence type="ECO:0000256" key="8">
    <source>
        <dbReference type="ARBA" id="ARBA00023136"/>
    </source>
</evidence>
<evidence type="ECO:0000256" key="3">
    <source>
        <dbReference type="ARBA" id="ARBA00022448"/>
    </source>
</evidence>
<evidence type="ECO:0000313" key="11">
    <source>
        <dbReference type="EMBL" id="MBE9118900.1"/>
    </source>
</evidence>
<gene>
    <name evidence="10 11" type="primary">mscL</name>
    <name evidence="11" type="ORF">IQ249_23710</name>
</gene>
<evidence type="ECO:0000256" key="1">
    <source>
        <dbReference type="ARBA" id="ARBA00004651"/>
    </source>
</evidence>
<comment type="subunit">
    <text evidence="10">Homopentamer.</text>
</comment>
<keyword evidence="8 10" id="KW-0472">Membrane</keyword>
<accession>A0A8J7JER9</accession>
<dbReference type="GO" id="GO:0008381">
    <property type="term" value="F:mechanosensitive monoatomic ion channel activity"/>
    <property type="evidence" value="ECO:0007669"/>
    <property type="project" value="UniProtKB-UniRule"/>
</dbReference>
<evidence type="ECO:0000313" key="12">
    <source>
        <dbReference type="Proteomes" id="UP000654482"/>
    </source>
</evidence>
<keyword evidence="9 10" id="KW-0407">Ion channel</keyword>
<keyword evidence="7 10" id="KW-0406">Ion transport</keyword>
<dbReference type="AlphaFoldDB" id="A0A8J7JER9"/>
<dbReference type="Pfam" id="PF01741">
    <property type="entry name" value="MscL"/>
    <property type="match status" value="1"/>
</dbReference>
<dbReference type="PROSITE" id="PS01327">
    <property type="entry name" value="MSCL"/>
    <property type="match status" value="1"/>
</dbReference>
<sequence length="140" mass="15377">MVRRGRNAAGGFFQDFKDFALKGNVLDLAVAVIIGAAFGKIVSSFVEDVVMPALINPVLAQAGTDWRELTIGPVLIGQFLGTVVDFVIIALIIFLVVRAIEKARRKEEIIEEATPDPQIIAQERLTLAVERLTQVMESRE</sequence>
<reference evidence="11" key="1">
    <citation type="submission" date="2020-10" db="EMBL/GenBank/DDBJ databases">
        <authorList>
            <person name="Castelo-Branco R."/>
            <person name="Eusebio N."/>
            <person name="Adriana R."/>
            <person name="Vieira A."/>
            <person name="Brugerolle De Fraissinette N."/>
            <person name="Rezende De Castro R."/>
            <person name="Schneider M.P."/>
            <person name="Vasconcelos V."/>
            <person name="Leao P.N."/>
        </authorList>
    </citation>
    <scope>NUCLEOTIDE SEQUENCE</scope>
    <source>
        <strain evidence="11">LEGE 07157</strain>
    </source>
</reference>
<dbReference type="InterPro" id="IPR037673">
    <property type="entry name" value="MSC/AndL"/>
</dbReference>
<keyword evidence="6 10" id="KW-1133">Transmembrane helix</keyword>
<evidence type="ECO:0000256" key="9">
    <source>
        <dbReference type="ARBA" id="ARBA00023303"/>
    </source>
</evidence>
<dbReference type="PANTHER" id="PTHR30266:SF2">
    <property type="entry name" value="LARGE-CONDUCTANCE MECHANOSENSITIVE CHANNEL"/>
    <property type="match status" value="1"/>
</dbReference>
<evidence type="ECO:0000256" key="7">
    <source>
        <dbReference type="ARBA" id="ARBA00023065"/>
    </source>
</evidence>
<name>A0A8J7JER9_9CYAN</name>